<protein>
    <submittedName>
        <fullName evidence="1">Uncharacterized protein</fullName>
    </submittedName>
</protein>
<accession>A0ACC2EZQ8</accession>
<name>A0ACC2EZQ8_DALPE</name>
<evidence type="ECO:0000313" key="1">
    <source>
        <dbReference type="EMBL" id="KAJ7984599.1"/>
    </source>
</evidence>
<gene>
    <name evidence="1" type="ORF">DPEC_G00356450</name>
</gene>
<comment type="caution">
    <text evidence="1">The sequence shown here is derived from an EMBL/GenBank/DDBJ whole genome shotgun (WGS) entry which is preliminary data.</text>
</comment>
<evidence type="ECO:0000313" key="2">
    <source>
        <dbReference type="Proteomes" id="UP001157502"/>
    </source>
</evidence>
<organism evidence="1 2">
    <name type="scientific">Dallia pectoralis</name>
    <name type="common">Alaska blackfish</name>
    <dbReference type="NCBI Taxonomy" id="75939"/>
    <lineage>
        <taxon>Eukaryota</taxon>
        <taxon>Metazoa</taxon>
        <taxon>Chordata</taxon>
        <taxon>Craniata</taxon>
        <taxon>Vertebrata</taxon>
        <taxon>Euteleostomi</taxon>
        <taxon>Actinopterygii</taxon>
        <taxon>Neopterygii</taxon>
        <taxon>Teleostei</taxon>
        <taxon>Protacanthopterygii</taxon>
        <taxon>Esociformes</taxon>
        <taxon>Umbridae</taxon>
        <taxon>Dallia</taxon>
    </lineage>
</organism>
<reference evidence="1" key="1">
    <citation type="submission" date="2021-05" db="EMBL/GenBank/DDBJ databases">
        <authorList>
            <person name="Pan Q."/>
            <person name="Jouanno E."/>
            <person name="Zahm M."/>
            <person name="Klopp C."/>
            <person name="Cabau C."/>
            <person name="Louis A."/>
            <person name="Berthelot C."/>
            <person name="Parey E."/>
            <person name="Roest Crollius H."/>
            <person name="Montfort J."/>
            <person name="Robinson-Rechavi M."/>
            <person name="Bouchez O."/>
            <person name="Lampietro C."/>
            <person name="Lopez Roques C."/>
            <person name="Donnadieu C."/>
            <person name="Postlethwait J."/>
            <person name="Bobe J."/>
            <person name="Dillon D."/>
            <person name="Chandos A."/>
            <person name="von Hippel F."/>
            <person name="Guiguen Y."/>
        </authorList>
    </citation>
    <scope>NUCLEOTIDE SEQUENCE</scope>
    <source>
        <strain evidence="1">YG-Jan2019</strain>
    </source>
</reference>
<dbReference type="EMBL" id="CM055764">
    <property type="protein sequence ID" value="KAJ7984599.1"/>
    <property type="molecule type" value="Genomic_DNA"/>
</dbReference>
<dbReference type="Proteomes" id="UP001157502">
    <property type="component" value="Chromosome 37"/>
</dbReference>
<sequence length="759" mass="85140">MAIWATKELRSKWIFMALSISGVSIIIVNGQTLVLLVMLHPIPGALGVLCFSGMALLWWDMGSKVKGANRALGGLLSQYFGMKFVCWLGKRQRAKLEADTMNIQQVQEQTLLLRLRKNADTCYGKQYDFSSIKDTKVFRERHPVTTYEHYRELVKRVASGEEKVLISEKPLILAMTSGTSGPSAMLLSTKDTNTEFFLQGVAVCLDSMLRAFPACDSLQRTIKVFYSPIFRQSEAGIPIGPNSSPAASSRHMLNLYSTPAAAFQVASERDTLYLHLLFALKDPSIGTWESNFASTVFYAFFALQERWQELVDDIELGRVSRSLNLEHAVRASLEGQMKPDPELASQLRSHFQLGFGGIARRLWPQLNLVLAVDSGSNQIYGEMLRDHYCQGVPFYSPFYAATEGLIGVNLWPEQKQRRYLLCPRSMFCEFLPEASLNQEQPEKHTLLMGEVQEGQSYELVVTNASGLFRYRIGDVVKVVGFHNQCPVVEFQYRRGQMLSVRGEKVSEVMFLGALKRAVSQWPGAQLVDYCCAESAVLGASCGGSDPHYQVFVELKGVRNLTEEQRYKRLSSRKYSLDGETDQIIIEEHIRKAHKKQSCQQTILDSPGHSGSPSPLIHLPDETRHGNSGRREKGNDAQRRTTCHFLEPLSCDNGSQLDRGGRLQPLVFQWEEEEPKQLKQVGRVRTWTTLGLALHPVVSTERDPNGHLGIGATPWMVWHGVIAAEPSLTSDQGQHAGDEGAFGPSEHLSGHHRNPFRWHP</sequence>
<keyword evidence="2" id="KW-1185">Reference proteome</keyword>
<proteinExistence type="predicted"/>